<dbReference type="Gene3D" id="3.20.20.80">
    <property type="entry name" value="Glycosidases"/>
    <property type="match status" value="1"/>
</dbReference>
<name>A0ABM6T907_9BACE</name>
<dbReference type="InterPro" id="IPR017853">
    <property type="entry name" value="GH"/>
</dbReference>
<evidence type="ECO:0000313" key="9">
    <source>
        <dbReference type="Proteomes" id="UP000238304"/>
    </source>
</evidence>
<comment type="similarity">
    <text evidence="5">Belongs to the glycosyl hydrolase 18 family.</text>
</comment>
<dbReference type="EC" id="3.2.1.14" evidence="1"/>
<evidence type="ECO:0000256" key="6">
    <source>
        <dbReference type="SAM" id="SignalP"/>
    </source>
</evidence>
<keyword evidence="9" id="KW-1185">Reference proteome</keyword>
<feature type="chain" id="PRO_5045550442" description="chitinase" evidence="6">
    <location>
        <begin position="20"/>
        <end position="355"/>
    </location>
</feature>
<evidence type="ECO:0000259" key="7">
    <source>
        <dbReference type="PROSITE" id="PS51910"/>
    </source>
</evidence>
<proteinExistence type="inferred from homology"/>
<dbReference type="Proteomes" id="UP000238304">
    <property type="component" value="Chromosome"/>
</dbReference>
<dbReference type="Pfam" id="PF00704">
    <property type="entry name" value="Glyco_hydro_18"/>
    <property type="match status" value="1"/>
</dbReference>
<dbReference type="PANTHER" id="PTHR45708">
    <property type="entry name" value="ENDOCHITINASE"/>
    <property type="match status" value="1"/>
</dbReference>
<evidence type="ECO:0000256" key="1">
    <source>
        <dbReference type="ARBA" id="ARBA00012729"/>
    </source>
</evidence>
<reference evidence="8 9" key="1">
    <citation type="submission" date="2018-02" db="EMBL/GenBank/DDBJ databases">
        <authorList>
            <person name="Holder M.E."/>
            <person name="Ajami N.J."/>
            <person name="Petrosino J.F."/>
        </authorList>
    </citation>
    <scope>NUCLEOTIDE SEQUENCE [LARGE SCALE GENOMIC DNA]</scope>
    <source>
        <strain evidence="8 9">ATCC 33285</strain>
    </source>
</reference>
<evidence type="ECO:0000256" key="3">
    <source>
        <dbReference type="ARBA" id="ARBA00023295"/>
    </source>
</evidence>
<dbReference type="SUPFAM" id="SSF51445">
    <property type="entry name" value="(Trans)glycosidases"/>
    <property type="match status" value="1"/>
</dbReference>
<dbReference type="PANTHER" id="PTHR45708:SF49">
    <property type="entry name" value="ENDOCHITINASE"/>
    <property type="match status" value="1"/>
</dbReference>
<keyword evidence="3 4" id="KW-0326">Glycosidase</keyword>
<evidence type="ECO:0000256" key="2">
    <source>
        <dbReference type="ARBA" id="ARBA00022801"/>
    </source>
</evidence>
<dbReference type="InterPro" id="IPR050542">
    <property type="entry name" value="Glycosyl_Hydrlase18_Chitinase"/>
</dbReference>
<keyword evidence="2 4" id="KW-0378">Hydrolase</keyword>
<dbReference type="EMBL" id="CP027231">
    <property type="protein sequence ID" value="AVM53234.1"/>
    <property type="molecule type" value="Genomic_DNA"/>
</dbReference>
<feature type="domain" description="GH18" evidence="7">
    <location>
        <begin position="24"/>
        <end position="355"/>
    </location>
</feature>
<sequence>MKRIVINLFFLSPAISSFAQFPTNVLIGYWQNWDSKIAPYVSLDSINPAYNVIMVSFAIPASVTDMTMAFKPLVENEETIKLQIKRLQNANKKIFLSIGGGNAFISLMSPEDKDKFSASISTIIEEYNFDGIDIDIEKGESLKVTENTSIRKPKDKPLLYLIAGIRDILNNYKSKRGRKLLLSMAPMVENTLCGYTHYGGYKGSYLPIIEALRDDIDLLHVQLYNSLPRKALDGNIYTAGTPDFLVSMTEMLIKGFIGPGGKFKGIPSNKISILLKACDYSSKEGNGFLQNDQVKRAIKYLISGQAPPAFYQLQNRNGYPEITKISTWSINWDEATTCGNRGDFVSLYKSIFNNK</sequence>
<protein>
    <recommendedName>
        <fullName evidence="1">chitinase</fullName>
        <ecNumber evidence="1">3.2.1.14</ecNumber>
    </recommendedName>
</protein>
<feature type="signal peptide" evidence="6">
    <location>
        <begin position="1"/>
        <end position="19"/>
    </location>
</feature>
<dbReference type="SMART" id="SM00636">
    <property type="entry name" value="Glyco_18"/>
    <property type="match status" value="1"/>
</dbReference>
<dbReference type="PROSITE" id="PS51910">
    <property type="entry name" value="GH18_2"/>
    <property type="match status" value="1"/>
</dbReference>
<dbReference type="InterPro" id="IPR001223">
    <property type="entry name" value="Glyco_hydro18_cat"/>
</dbReference>
<dbReference type="PROSITE" id="PS01095">
    <property type="entry name" value="GH18_1"/>
    <property type="match status" value="1"/>
</dbReference>
<keyword evidence="6" id="KW-0732">Signal</keyword>
<evidence type="ECO:0000256" key="5">
    <source>
        <dbReference type="RuleBase" id="RU004453"/>
    </source>
</evidence>
<gene>
    <name evidence="8" type="ORF">C4H11_10100</name>
</gene>
<evidence type="ECO:0000256" key="4">
    <source>
        <dbReference type="RuleBase" id="RU000489"/>
    </source>
</evidence>
<dbReference type="InterPro" id="IPR011583">
    <property type="entry name" value="Chitinase_II/V-like_cat"/>
</dbReference>
<evidence type="ECO:0000313" key="8">
    <source>
        <dbReference type="EMBL" id="AVM53234.1"/>
    </source>
</evidence>
<organism evidence="8 9">
    <name type="scientific">Bacteroides zoogleoformans</name>
    <dbReference type="NCBI Taxonomy" id="28119"/>
    <lineage>
        <taxon>Bacteria</taxon>
        <taxon>Pseudomonadati</taxon>
        <taxon>Bacteroidota</taxon>
        <taxon>Bacteroidia</taxon>
        <taxon>Bacteroidales</taxon>
        <taxon>Bacteroidaceae</taxon>
        <taxon>Bacteroides</taxon>
    </lineage>
</organism>
<accession>A0ABM6T907</accession>
<dbReference type="RefSeq" id="WP_106041699.1">
    <property type="nucleotide sequence ID" value="NZ_CALHZC010000014.1"/>
</dbReference>
<dbReference type="InterPro" id="IPR001579">
    <property type="entry name" value="Glyco_hydro_18_chit_AS"/>
</dbReference>